<keyword evidence="2" id="KW-1185">Reference proteome</keyword>
<accession>A0ABW1YEA8</accession>
<dbReference type="Proteomes" id="UP001596297">
    <property type="component" value="Unassembled WGS sequence"/>
</dbReference>
<organism evidence="1 2">
    <name type="scientific">Deinococcus lacus</name>
    <dbReference type="NCBI Taxonomy" id="392561"/>
    <lineage>
        <taxon>Bacteria</taxon>
        <taxon>Thermotogati</taxon>
        <taxon>Deinococcota</taxon>
        <taxon>Deinococci</taxon>
        <taxon>Deinococcales</taxon>
        <taxon>Deinococcaceae</taxon>
        <taxon>Deinococcus</taxon>
    </lineage>
</organism>
<evidence type="ECO:0000313" key="1">
    <source>
        <dbReference type="EMBL" id="MFC6591214.1"/>
    </source>
</evidence>
<evidence type="ECO:0000313" key="2">
    <source>
        <dbReference type="Proteomes" id="UP001596297"/>
    </source>
</evidence>
<dbReference type="EMBL" id="JBHSWD010000001">
    <property type="protein sequence ID" value="MFC6591214.1"/>
    <property type="molecule type" value="Genomic_DNA"/>
</dbReference>
<name>A0ABW1YEA8_9DEIO</name>
<gene>
    <name evidence="1" type="ORF">ACFP81_03660</name>
</gene>
<sequence length="61" mass="6711">MDGRAAHFTDQDDLAEAPWPPLTEIATNADEVFLPTLLTADKFEHLWTTPSLQLCGELAGK</sequence>
<reference evidence="2" key="1">
    <citation type="journal article" date="2019" name="Int. J. Syst. Evol. Microbiol.">
        <title>The Global Catalogue of Microorganisms (GCM) 10K type strain sequencing project: providing services to taxonomists for standard genome sequencing and annotation.</title>
        <authorList>
            <consortium name="The Broad Institute Genomics Platform"/>
            <consortium name="The Broad Institute Genome Sequencing Center for Infectious Disease"/>
            <person name="Wu L."/>
            <person name="Ma J."/>
        </authorList>
    </citation>
    <scope>NUCLEOTIDE SEQUENCE [LARGE SCALE GENOMIC DNA]</scope>
    <source>
        <strain evidence="2">CGMCC 1.15772</strain>
    </source>
</reference>
<protein>
    <submittedName>
        <fullName evidence="1">Uncharacterized protein</fullName>
    </submittedName>
</protein>
<proteinExistence type="predicted"/>
<dbReference type="RefSeq" id="WP_380082221.1">
    <property type="nucleotide sequence ID" value="NZ_JBHSWD010000001.1"/>
</dbReference>
<comment type="caution">
    <text evidence="1">The sequence shown here is derived from an EMBL/GenBank/DDBJ whole genome shotgun (WGS) entry which is preliminary data.</text>
</comment>